<gene>
    <name evidence="2" type="ORF">SAMN04489765_2812</name>
</gene>
<organism evidence="2 3">
    <name type="scientific">Tsukamurella pulmonis</name>
    <dbReference type="NCBI Taxonomy" id="47312"/>
    <lineage>
        <taxon>Bacteria</taxon>
        <taxon>Bacillati</taxon>
        <taxon>Actinomycetota</taxon>
        <taxon>Actinomycetes</taxon>
        <taxon>Mycobacteriales</taxon>
        <taxon>Tsukamurellaceae</taxon>
        <taxon>Tsukamurella</taxon>
    </lineage>
</organism>
<dbReference type="InterPro" id="IPR025285">
    <property type="entry name" value="DUF4145"/>
</dbReference>
<dbReference type="Pfam" id="PF13643">
    <property type="entry name" value="DUF4145"/>
    <property type="match status" value="1"/>
</dbReference>
<sequence>MSTGTVEVYHTYDDFRVDAFKDVDNEIIWHPTANSTRAYPDVPEHIASPATEAFECCAAGHLRAAIILARAVIEATAKDKDITTGQLHTKIDALANQGFIRAHIKEAAHEIRNVGNDMAHGDFDDPITRPTADLVIALMEEILNEVYQSPAKVKKLQAARAAANATR</sequence>
<feature type="domain" description="DUF4145" evidence="1">
    <location>
        <begin position="52"/>
        <end position="140"/>
    </location>
</feature>
<dbReference type="Proteomes" id="UP000183053">
    <property type="component" value="Unassembled WGS sequence"/>
</dbReference>
<reference evidence="3" key="1">
    <citation type="submission" date="2016-10" db="EMBL/GenBank/DDBJ databases">
        <authorList>
            <person name="Varghese N."/>
            <person name="Submissions S."/>
        </authorList>
    </citation>
    <scope>NUCLEOTIDE SEQUENCE [LARGE SCALE GENOMIC DNA]</scope>
    <source>
        <strain evidence="3">DSM 44142</strain>
    </source>
</reference>
<evidence type="ECO:0000313" key="2">
    <source>
        <dbReference type="EMBL" id="SDR02350.1"/>
    </source>
</evidence>
<name>A0A1H1FN80_9ACTN</name>
<proteinExistence type="predicted"/>
<evidence type="ECO:0000313" key="3">
    <source>
        <dbReference type="Proteomes" id="UP000183053"/>
    </source>
</evidence>
<dbReference type="EMBL" id="FNLF01000002">
    <property type="protein sequence ID" value="SDR02350.1"/>
    <property type="molecule type" value="Genomic_DNA"/>
</dbReference>
<protein>
    <recommendedName>
        <fullName evidence="1">DUF4145 domain-containing protein</fullName>
    </recommendedName>
</protein>
<keyword evidence="3" id="KW-1185">Reference proteome</keyword>
<evidence type="ECO:0000259" key="1">
    <source>
        <dbReference type="Pfam" id="PF13643"/>
    </source>
</evidence>
<accession>A0A1H1FN80</accession>
<dbReference type="AlphaFoldDB" id="A0A1H1FN80"/>
<dbReference type="OrthoDB" id="7059908at2"/>